<sequence length="323" mass="35603">MVRSVDDLSPGTAAVVKAAGANMNYSTEFMRAYERFPIQAVHGNYYVELLDDADEVVAFAPCFVQGDPLGALGLGPGEHALLSQVWHCSDTRLVAAEATPEIATELLAAMREVAASLGLARTGFINVAEGSPSAVALETAGVKGVHLDTRYWLDLAKYGSEEGVIESIKPTNRREYQRHWRRGTEAGVRITTRHAGPDEQVSKLNLLLTTMDRVGSPGYYDAEKLAKFLAETPTAWIIEIALDEKLLGFAILFVDDTRLHAWALGYDRETKLTFSPYYLMWGSFMRLGYELGLPTLEAGRRNGEFKMRHGLVPQDLSAYVVDV</sequence>
<reference evidence="2 3" key="1">
    <citation type="submission" date="2018-03" db="EMBL/GenBank/DDBJ databases">
        <title>Genomic Encyclopedia of Archaeal and Bacterial Type Strains, Phase II (KMG-II): from individual species to whole genera.</title>
        <authorList>
            <person name="Goeker M."/>
        </authorList>
    </citation>
    <scope>NUCLEOTIDE SEQUENCE [LARGE SCALE GENOMIC DNA]</scope>
    <source>
        <strain evidence="2 3">DSM 44720</strain>
    </source>
</reference>
<dbReference type="GO" id="GO:0016740">
    <property type="term" value="F:transferase activity"/>
    <property type="evidence" value="ECO:0007669"/>
    <property type="project" value="UniProtKB-KW"/>
</dbReference>
<gene>
    <name evidence="2" type="ORF">CLV43_108267</name>
</gene>
<dbReference type="Gene3D" id="3.40.630.30">
    <property type="match status" value="1"/>
</dbReference>
<name>A0A2T0SZM7_9PSEU</name>
<dbReference type="RefSeq" id="WP_146174913.1">
    <property type="nucleotide sequence ID" value="NZ_PVTF01000008.1"/>
</dbReference>
<evidence type="ECO:0000313" key="3">
    <source>
        <dbReference type="Proteomes" id="UP000239494"/>
    </source>
</evidence>
<keyword evidence="3" id="KW-1185">Reference proteome</keyword>
<dbReference type="InterPro" id="IPR038740">
    <property type="entry name" value="BioF2-like_GNAT_dom"/>
</dbReference>
<keyword evidence="2" id="KW-0808">Transferase</keyword>
<protein>
    <submittedName>
        <fullName evidence="2">Acetyltransferase (GNAT) family protein</fullName>
    </submittedName>
</protein>
<proteinExistence type="predicted"/>
<dbReference type="OrthoDB" id="6028172at2"/>
<accession>A0A2T0SZM7</accession>
<dbReference type="InterPro" id="IPR016181">
    <property type="entry name" value="Acyl_CoA_acyltransferase"/>
</dbReference>
<evidence type="ECO:0000259" key="1">
    <source>
        <dbReference type="Pfam" id="PF13480"/>
    </source>
</evidence>
<dbReference type="AlphaFoldDB" id="A0A2T0SZM7"/>
<dbReference type="Proteomes" id="UP000239494">
    <property type="component" value="Unassembled WGS sequence"/>
</dbReference>
<feature type="domain" description="BioF2-like acetyltransferase" evidence="1">
    <location>
        <begin position="173"/>
        <end position="306"/>
    </location>
</feature>
<dbReference type="SUPFAM" id="SSF55729">
    <property type="entry name" value="Acyl-CoA N-acyltransferases (Nat)"/>
    <property type="match status" value="1"/>
</dbReference>
<dbReference type="Pfam" id="PF13480">
    <property type="entry name" value="Acetyltransf_6"/>
    <property type="match status" value="1"/>
</dbReference>
<dbReference type="EMBL" id="PVTF01000008">
    <property type="protein sequence ID" value="PRY38867.1"/>
    <property type="molecule type" value="Genomic_DNA"/>
</dbReference>
<comment type="caution">
    <text evidence="2">The sequence shown here is derived from an EMBL/GenBank/DDBJ whole genome shotgun (WGS) entry which is preliminary data.</text>
</comment>
<evidence type="ECO:0000313" key="2">
    <source>
        <dbReference type="EMBL" id="PRY38867.1"/>
    </source>
</evidence>
<organism evidence="2 3">
    <name type="scientific">Umezawaea tangerina</name>
    <dbReference type="NCBI Taxonomy" id="84725"/>
    <lineage>
        <taxon>Bacteria</taxon>
        <taxon>Bacillati</taxon>
        <taxon>Actinomycetota</taxon>
        <taxon>Actinomycetes</taxon>
        <taxon>Pseudonocardiales</taxon>
        <taxon>Pseudonocardiaceae</taxon>
        <taxon>Umezawaea</taxon>
    </lineage>
</organism>